<evidence type="ECO:0000256" key="1">
    <source>
        <dbReference type="SAM" id="MobiDB-lite"/>
    </source>
</evidence>
<organism evidence="2 3">
    <name type="scientific">Rhodovulum kholense</name>
    <dbReference type="NCBI Taxonomy" id="453584"/>
    <lineage>
        <taxon>Bacteria</taxon>
        <taxon>Pseudomonadati</taxon>
        <taxon>Pseudomonadota</taxon>
        <taxon>Alphaproteobacteria</taxon>
        <taxon>Rhodobacterales</taxon>
        <taxon>Paracoccaceae</taxon>
        <taxon>Rhodovulum</taxon>
    </lineage>
</organism>
<sequence>MTRKRERRTPKPRDERETPPTWRFTDWAMI</sequence>
<proteinExistence type="predicted"/>
<name>A0A8E2VHW9_9RHOB</name>
<evidence type="ECO:0000313" key="3">
    <source>
        <dbReference type="Proteomes" id="UP000244037"/>
    </source>
</evidence>
<protein>
    <submittedName>
        <fullName evidence="2">Uncharacterized protein</fullName>
    </submittedName>
</protein>
<accession>A0A8E2VHW9</accession>
<keyword evidence="3" id="KW-1185">Reference proteome</keyword>
<evidence type="ECO:0000313" key="2">
    <source>
        <dbReference type="EMBL" id="PTW45241.1"/>
    </source>
</evidence>
<dbReference type="AlphaFoldDB" id="A0A8E2VHW9"/>
<comment type="caution">
    <text evidence="2">The sequence shown here is derived from an EMBL/GenBank/DDBJ whole genome shotgun (WGS) entry which is preliminary data.</text>
</comment>
<feature type="compositionally biased region" description="Basic and acidic residues" evidence="1">
    <location>
        <begin position="9"/>
        <end position="18"/>
    </location>
</feature>
<gene>
    <name evidence="2" type="ORF">C8N38_11453</name>
</gene>
<dbReference type="Proteomes" id="UP000244037">
    <property type="component" value="Unassembled WGS sequence"/>
</dbReference>
<dbReference type="EMBL" id="QAYC01000014">
    <property type="protein sequence ID" value="PTW45241.1"/>
    <property type="molecule type" value="Genomic_DNA"/>
</dbReference>
<reference evidence="2 3" key="1">
    <citation type="submission" date="2018-04" db="EMBL/GenBank/DDBJ databases">
        <title>Genomic Encyclopedia of Archaeal and Bacterial Type Strains, Phase II (KMG-II): from individual species to whole genera.</title>
        <authorList>
            <person name="Goeker M."/>
        </authorList>
    </citation>
    <scope>NUCLEOTIDE SEQUENCE [LARGE SCALE GENOMIC DNA]</scope>
    <source>
        <strain evidence="2 3">DSM 19783</strain>
    </source>
</reference>
<feature type="region of interest" description="Disordered" evidence="1">
    <location>
        <begin position="1"/>
        <end position="30"/>
    </location>
</feature>